<name>A0AAI8FDU1_MESHY</name>
<dbReference type="GO" id="GO:0005524">
    <property type="term" value="F:ATP binding"/>
    <property type="evidence" value="ECO:0007669"/>
    <property type="project" value="UniProtKB-KW"/>
</dbReference>
<dbReference type="GO" id="GO:0016887">
    <property type="term" value="F:ATP hydrolysis activity"/>
    <property type="evidence" value="ECO:0007669"/>
    <property type="project" value="InterPro"/>
</dbReference>
<dbReference type="EMBL" id="CP003914">
    <property type="protein sequence ID" value="AFX74148.1"/>
    <property type="molecule type" value="Genomic_DNA"/>
</dbReference>
<dbReference type="Gene3D" id="2.40.50.100">
    <property type="match status" value="1"/>
</dbReference>
<dbReference type="GO" id="GO:0008643">
    <property type="term" value="P:carbohydrate transport"/>
    <property type="evidence" value="ECO:0007669"/>
    <property type="project" value="InterPro"/>
</dbReference>
<dbReference type="PANTHER" id="PTHR43875:SF1">
    <property type="entry name" value="OSMOPROTECTIVE COMPOUNDS UPTAKE ATP-BINDING PROTEIN GGTA"/>
    <property type="match status" value="1"/>
</dbReference>
<dbReference type="SUPFAM" id="SSF52540">
    <property type="entry name" value="P-loop containing nucleoside triphosphate hydrolases"/>
    <property type="match status" value="1"/>
</dbReference>
<dbReference type="RefSeq" id="WP_014335440.1">
    <property type="nucleotide sequence ID" value="NC_019552.1"/>
</dbReference>
<dbReference type="PROSITE" id="PS00211">
    <property type="entry name" value="ABC_TRANSPORTER_1"/>
    <property type="match status" value="1"/>
</dbReference>
<dbReference type="Pfam" id="PF00005">
    <property type="entry name" value="ABC_tran"/>
    <property type="match status" value="1"/>
</dbReference>
<dbReference type="FunFam" id="3.40.50.300:FF:000042">
    <property type="entry name" value="Maltose/maltodextrin ABC transporter, ATP-binding protein"/>
    <property type="match status" value="1"/>
</dbReference>
<dbReference type="Proteomes" id="UP000009399">
    <property type="component" value="Chromosome"/>
</dbReference>
<dbReference type="InterPro" id="IPR040582">
    <property type="entry name" value="OB_MalK-like"/>
</dbReference>
<keyword evidence="3 5" id="KW-0067">ATP-binding</keyword>
<evidence type="ECO:0000256" key="3">
    <source>
        <dbReference type="ARBA" id="ARBA00022840"/>
    </source>
</evidence>
<dbReference type="PANTHER" id="PTHR43875">
    <property type="entry name" value="MALTODEXTRIN IMPORT ATP-BINDING PROTEIN MSMX"/>
    <property type="match status" value="1"/>
</dbReference>
<dbReference type="PROSITE" id="PS50893">
    <property type="entry name" value="ABC_TRANSPORTER_2"/>
    <property type="match status" value="1"/>
</dbReference>
<accession>A0AAI8FDU1</accession>
<dbReference type="InterPro" id="IPR017871">
    <property type="entry name" value="ABC_transporter-like_CS"/>
</dbReference>
<dbReference type="InterPro" id="IPR003439">
    <property type="entry name" value="ABC_transporter-like_ATP-bd"/>
</dbReference>
<evidence type="ECO:0000313" key="5">
    <source>
        <dbReference type="EMBL" id="AFX74148.1"/>
    </source>
</evidence>
<dbReference type="GO" id="GO:0055052">
    <property type="term" value="C:ATP-binding cassette (ABC) transporter complex, substrate-binding subunit-containing"/>
    <property type="evidence" value="ECO:0007669"/>
    <property type="project" value="TreeGrafter"/>
</dbReference>
<dbReference type="Pfam" id="PF17912">
    <property type="entry name" value="OB_MalK"/>
    <property type="match status" value="1"/>
</dbReference>
<keyword evidence="1" id="KW-0813">Transport</keyword>
<evidence type="ECO:0000256" key="1">
    <source>
        <dbReference type="ARBA" id="ARBA00022448"/>
    </source>
</evidence>
<dbReference type="InterPro" id="IPR008995">
    <property type="entry name" value="Mo/tungstate-bd_C_term_dom"/>
</dbReference>
<dbReference type="AlphaFoldDB" id="A0AAI8FDU1"/>
<dbReference type="InterPro" id="IPR047641">
    <property type="entry name" value="ABC_transpr_MalK/UgpC-like"/>
</dbReference>
<dbReference type="InterPro" id="IPR027417">
    <property type="entry name" value="P-loop_NTPase"/>
</dbReference>
<keyword evidence="2" id="KW-0547">Nucleotide-binding</keyword>
<dbReference type="SUPFAM" id="SSF50331">
    <property type="entry name" value="MOP-like"/>
    <property type="match status" value="1"/>
</dbReference>
<evidence type="ECO:0000313" key="6">
    <source>
        <dbReference type="Proteomes" id="UP000009399"/>
    </source>
</evidence>
<dbReference type="InterPro" id="IPR012340">
    <property type="entry name" value="NA-bd_OB-fold"/>
</dbReference>
<dbReference type="Gene3D" id="3.40.50.300">
    <property type="entry name" value="P-loop containing nucleotide triphosphate hydrolases"/>
    <property type="match status" value="1"/>
</dbReference>
<organism evidence="5 6">
    <name type="scientific">Mesomycoplasma hyorhinis SK76</name>
    <dbReference type="NCBI Taxonomy" id="1118964"/>
    <lineage>
        <taxon>Bacteria</taxon>
        <taxon>Bacillati</taxon>
        <taxon>Mycoplasmatota</taxon>
        <taxon>Mycoplasmoidales</taxon>
        <taxon>Metamycoplasmataceae</taxon>
        <taxon>Mesomycoplasma</taxon>
    </lineage>
</organism>
<dbReference type="InterPro" id="IPR015855">
    <property type="entry name" value="ABC_transpr_MalK-like"/>
</dbReference>
<dbReference type="InterPro" id="IPR003593">
    <property type="entry name" value="AAA+_ATPase"/>
</dbReference>
<reference evidence="5 6" key="1">
    <citation type="journal article" date="2013" name="Genome Announc.">
        <title>Complete Genome Sequence of Mycoplasma hyorhinis Strain SK76.</title>
        <authorList>
            <person name="Goodison S."/>
            <person name="Urquidi V."/>
            <person name="Kumar D."/>
            <person name="Reyes L."/>
            <person name="Rosser C.J."/>
        </authorList>
    </citation>
    <scope>NUCLEOTIDE SEQUENCE [LARGE SCALE GENOMIC DNA]</scope>
    <source>
        <strain evidence="5 6">SK76</strain>
    </source>
</reference>
<dbReference type="Gene3D" id="2.40.50.140">
    <property type="entry name" value="Nucleic acid-binding proteins"/>
    <property type="match status" value="1"/>
</dbReference>
<dbReference type="CDD" id="cd03301">
    <property type="entry name" value="ABC_MalK_N"/>
    <property type="match status" value="1"/>
</dbReference>
<dbReference type="GO" id="GO:0140359">
    <property type="term" value="F:ABC-type transporter activity"/>
    <property type="evidence" value="ECO:0007669"/>
    <property type="project" value="InterPro"/>
</dbReference>
<sequence>MIKNFLKNVKNPIKKKQNLQNLASEDQLLDSGFETIDIDKMVSEIGQVYNSNQGADIKLVNVSKKYEGNENYTLENINLEIKSGTFCIFLGPSGCGKTTLLRMIAGLNSITKGDLLFNSKRYNNLLPNERNIAMVFQSYALYPHMNVYNNIAFGLKIANERKDIIDRTVKDVAKILKIDKYLYRKPRDLSGGQRQRVAIGRAIARKPLVFLMDEPLSNLDAKLRENMRREIVNIHRMLNTTSIYVTHDQLEAMTMGDQIVVFNDGKIQQSGKGKDLYFRPANIFVAKFIGSPTMNTFDVKFFGKKLVNSLEDVHIELDSKTLSLLKQHQDLIVGFRSEDLKIHLNQTPNSVLGKIANIELIGKDQLIAVSVNKDIEFIVNAPNDQEFELYQEVWIEFVVSRIHIFDKKTENRIN</sequence>
<dbReference type="KEGG" id="mhs:MOS_219"/>
<evidence type="ECO:0000259" key="4">
    <source>
        <dbReference type="PROSITE" id="PS50893"/>
    </source>
</evidence>
<dbReference type="SMART" id="SM00382">
    <property type="entry name" value="AAA"/>
    <property type="match status" value="1"/>
</dbReference>
<proteinExistence type="predicted"/>
<protein>
    <submittedName>
        <fullName evidence="5">Maltose/maltodextrin transport ATP-binding protein MalK</fullName>
    </submittedName>
</protein>
<feature type="domain" description="ABC transporter" evidence="4">
    <location>
        <begin position="57"/>
        <end position="289"/>
    </location>
</feature>
<gene>
    <name evidence="5" type="ORF">MOS_219</name>
</gene>
<evidence type="ECO:0000256" key="2">
    <source>
        <dbReference type="ARBA" id="ARBA00022741"/>
    </source>
</evidence>